<dbReference type="Gene3D" id="1.20.120.330">
    <property type="entry name" value="Nucleotidyltransferases domain 2"/>
    <property type="match status" value="1"/>
</dbReference>
<evidence type="ECO:0000313" key="1">
    <source>
        <dbReference type="EMBL" id="NIL21492.1"/>
    </source>
</evidence>
<sequence>MSIKGKDFLMASHKCLELSSEVGYRSAISRAYYGLYHEVCGLLTCCPPTTHDGVVQYLSTDARRRNEPYELMSLIQLGAVLKQQKTKRKCADYELNETVTDIEANSSLAVVQKMLDKIDAMKTEAA</sequence>
<dbReference type="AlphaFoldDB" id="A0AA44HYQ6"/>
<comment type="caution">
    <text evidence="1">The sequence shown here is derived from an EMBL/GenBank/DDBJ whole genome shotgun (WGS) entry which is preliminary data.</text>
</comment>
<reference evidence="1" key="1">
    <citation type="submission" date="2020-03" db="EMBL/GenBank/DDBJ databases">
        <authorList>
            <person name="Kislichkina A."/>
            <person name="Dentovskaya S."/>
            <person name="Shaikhutdinov R."/>
            <person name="Ivanov S."/>
            <person name="Sizova A."/>
            <person name="Solomentsev V."/>
            <person name="Bogun A."/>
        </authorList>
    </citation>
    <scope>NUCLEOTIDE SEQUENCE</scope>
    <source>
        <strain evidence="1">SCPM-O-B-7610</strain>
    </source>
</reference>
<evidence type="ECO:0000313" key="2">
    <source>
        <dbReference type="Proteomes" id="UP000712947"/>
    </source>
</evidence>
<proteinExistence type="predicted"/>
<evidence type="ECO:0008006" key="3">
    <source>
        <dbReference type="Google" id="ProtNLM"/>
    </source>
</evidence>
<dbReference type="Proteomes" id="UP000712947">
    <property type="component" value="Unassembled WGS sequence"/>
</dbReference>
<organism evidence="1 2">
    <name type="scientific">Yersinia mollaretii</name>
    <dbReference type="NCBI Taxonomy" id="33060"/>
    <lineage>
        <taxon>Bacteria</taxon>
        <taxon>Pseudomonadati</taxon>
        <taxon>Pseudomonadota</taxon>
        <taxon>Gammaproteobacteria</taxon>
        <taxon>Enterobacterales</taxon>
        <taxon>Yersiniaceae</taxon>
        <taxon>Yersinia</taxon>
    </lineage>
</organism>
<accession>A0AA44HYQ6</accession>
<dbReference type="RefSeq" id="WP_050537266.1">
    <property type="nucleotide sequence ID" value="NZ_CABHYO010000064.1"/>
</dbReference>
<name>A0AA44HYQ6_YERMO</name>
<gene>
    <name evidence="1" type="ORF">HB991_03000</name>
</gene>
<dbReference type="EMBL" id="JAASAI010000002">
    <property type="protein sequence ID" value="NIL21492.1"/>
    <property type="molecule type" value="Genomic_DNA"/>
</dbReference>
<protein>
    <recommendedName>
        <fullName evidence="3">HEPN domain-containing protein</fullName>
    </recommendedName>
</protein>